<dbReference type="Gene3D" id="1.10.760.10">
    <property type="entry name" value="Cytochrome c-like domain"/>
    <property type="match status" value="3"/>
</dbReference>
<keyword evidence="10" id="KW-1133">Transmembrane helix</keyword>
<accession>A0ABV5HIF0</accession>
<dbReference type="Proteomes" id="UP001589645">
    <property type="component" value="Unassembled WGS sequence"/>
</dbReference>
<evidence type="ECO:0000256" key="3">
    <source>
        <dbReference type="ARBA" id="ARBA00022617"/>
    </source>
</evidence>
<evidence type="ECO:0000313" key="14">
    <source>
        <dbReference type="Proteomes" id="UP001589645"/>
    </source>
</evidence>
<reference evidence="13 14" key="1">
    <citation type="submission" date="2024-09" db="EMBL/GenBank/DDBJ databases">
        <authorList>
            <person name="Sun Q."/>
            <person name="Mori K."/>
        </authorList>
    </citation>
    <scope>NUCLEOTIDE SEQUENCE [LARGE SCALE GENOMIC DNA]</scope>
    <source>
        <strain evidence="13 14">CECT 8064</strain>
    </source>
</reference>
<evidence type="ECO:0000256" key="5">
    <source>
        <dbReference type="ARBA" id="ARBA00022729"/>
    </source>
</evidence>
<protein>
    <submittedName>
        <fullName evidence="13">C-type cytochrome</fullName>
    </submittedName>
</protein>
<keyword evidence="2" id="KW-1003">Cell membrane</keyword>
<dbReference type="InterPro" id="IPR009056">
    <property type="entry name" value="Cyt_c-like_dom"/>
</dbReference>
<keyword evidence="3 9" id="KW-0349">Heme</keyword>
<evidence type="ECO:0000259" key="12">
    <source>
        <dbReference type="PROSITE" id="PS51007"/>
    </source>
</evidence>
<keyword evidence="5 11" id="KW-0732">Signal</keyword>
<dbReference type="InterPro" id="IPR036909">
    <property type="entry name" value="Cyt_c-like_dom_sf"/>
</dbReference>
<evidence type="ECO:0000256" key="10">
    <source>
        <dbReference type="SAM" id="Phobius"/>
    </source>
</evidence>
<gene>
    <name evidence="13" type="ORF">ACFFUV_03460</name>
</gene>
<keyword evidence="10" id="KW-0812">Transmembrane</keyword>
<feature type="domain" description="Cytochrome c" evidence="12">
    <location>
        <begin position="28"/>
        <end position="133"/>
    </location>
</feature>
<organism evidence="13 14">
    <name type="scientific">Vibrio olivae</name>
    <dbReference type="NCBI Taxonomy" id="1243002"/>
    <lineage>
        <taxon>Bacteria</taxon>
        <taxon>Pseudomonadati</taxon>
        <taxon>Pseudomonadota</taxon>
        <taxon>Gammaproteobacteria</taxon>
        <taxon>Vibrionales</taxon>
        <taxon>Vibrionaceae</taxon>
        <taxon>Vibrio</taxon>
    </lineage>
</organism>
<evidence type="ECO:0000256" key="8">
    <source>
        <dbReference type="ARBA" id="ARBA00023136"/>
    </source>
</evidence>
<evidence type="ECO:0000256" key="6">
    <source>
        <dbReference type="ARBA" id="ARBA00022737"/>
    </source>
</evidence>
<evidence type="ECO:0000256" key="7">
    <source>
        <dbReference type="ARBA" id="ARBA00023004"/>
    </source>
</evidence>
<dbReference type="RefSeq" id="WP_390189706.1">
    <property type="nucleotide sequence ID" value="NZ_JBHMEP010000001.1"/>
</dbReference>
<dbReference type="EMBL" id="JBHMEP010000001">
    <property type="protein sequence ID" value="MFB9134023.1"/>
    <property type="molecule type" value="Genomic_DNA"/>
</dbReference>
<evidence type="ECO:0000256" key="2">
    <source>
        <dbReference type="ARBA" id="ARBA00022475"/>
    </source>
</evidence>
<dbReference type="PANTHER" id="PTHR35008">
    <property type="entry name" value="BLL4482 PROTEIN-RELATED"/>
    <property type="match status" value="1"/>
</dbReference>
<evidence type="ECO:0000256" key="11">
    <source>
        <dbReference type="SAM" id="SignalP"/>
    </source>
</evidence>
<keyword evidence="4 9" id="KW-0479">Metal-binding</keyword>
<evidence type="ECO:0000256" key="4">
    <source>
        <dbReference type="ARBA" id="ARBA00022723"/>
    </source>
</evidence>
<dbReference type="InterPro" id="IPR014353">
    <property type="entry name" value="Membr-bd_ADH_cyt_c"/>
</dbReference>
<dbReference type="PROSITE" id="PS51007">
    <property type="entry name" value="CYTC"/>
    <property type="match status" value="3"/>
</dbReference>
<feature type="domain" description="Cytochrome c" evidence="12">
    <location>
        <begin position="176"/>
        <end position="285"/>
    </location>
</feature>
<feature type="signal peptide" evidence="11">
    <location>
        <begin position="1"/>
        <end position="22"/>
    </location>
</feature>
<feature type="transmembrane region" description="Helical" evidence="10">
    <location>
        <begin position="434"/>
        <end position="456"/>
    </location>
</feature>
<dbReference type="SUPFAM" id="SSF46626">
    <property type="entry name" value="Cytochrome c"/>
    <property type="match status" value="3"/>
</dbReference>
<dbReference type="InterPro" id="IPR051459">
    <property type="entry name" value="Cytochrome_c-type_DH"/>
</dbReference>
<feature type="chain" id="PRO_5045612021" evidence="11">
    <location>
        <begin position="23"/>
        <end position="460"/>
    </location>
</feature>
<evidence type="ECO:0000313" key="13">
    <source>
        <dbReference type="EMBL" id="MFB9134023.1"/>
    </source>
</evidence>
<proteinExistence type="predicted"/>
<feature type="domain" description="Cytochrome c" evidence="12">
    <location>
        <begin position="319"/>
        <end position="407"/>
    </location>
</feature>
<dbReference type="PANTHER" id="PTHR35008:SF8">
    <property type="entry name" value="ALCOHOL DEHYDROGENASE CYTOCHROME C SUBUNIT"/>
    <property type="match status" value="1"/>
</dbReference>
<dbReference type="Pfam" id="PF00034">
    <property type="entry name" value="Cytochrom_C"/>
    <property type="match status" value="2"/>
</dbReference>
<comment type="caution">
    <text evidence="13">The sequence shown here is derived from an EMBL/GenBank/DDBJ whole genome shotgun (WGS) entry which is preliminary data.</text>
</comment>
<evidence type="ECO:0000256" key="9">
    <source>
        <dbReference type="PROSITE-ProRule" id="PRU00433"/>
    </source>
</evidence>
<keyword evidence="8 10" id="KW-0472">Membrane</keyword>
<comment type="subcellular location">
    <subcellularLocation>
        <location evidence="1">Cell membrane</location>
    </subcellularLocation>
</comment>
<dbReference type="PIRSF" id="PIRSF000018">
    <property type="entry name" value="Mb_ADH_cyt_c"/>
    <property type="match status" value="1"/>
</dbReference>
<keyword evidence="6" id="KW-0677">Repeat</keyword>
<keyword evidence="7 9" id="KW-0408">Iron</keyword>
<keyword evidence="14" id="KW-1185">Reference proteome</keyword>
<evidence type="ECO:0000256" key="1">
    <source>
        <dbReference type="ARBA" id="ARBA00004236"/>
    </source>
</evidence>
<sequence length="460" mass="50349">MKNATLWVINMCLFCTSFNVLADNIDTSLLDKGRYLATAADCTACHTQPNSQEKPYAGNYAIHSPMGDIIASNITPSAEFGIGNYTEQQFSDALRKGIAADGHHLYPAMPYTAYSGMTDEDVHALYYYFMHGVEPIDEPAKQTELDFPFNIRALMFGWNLLYANDQPYTPDDTQSAELSRGQYLSDVLGHCSTCHTPRNSLMAEDQSQYLAGAELDGWYAPNITSDAESGIGNWSYQDIAQYLKTGDVPGKAQAGGPMAEAIEHSFRHLNDGDLNAIAKYIKQVPAIQTPVAKTLTKPVTSSVHQQITGQGDQASLADTSEQDGGRLYQNACASCHGRDGAGTDDHFYPSLVENRTVTAAKANNLIMAISDGVARQGNQYDVLMPAFKRDLSNQQIASVTNYVRQRFGQVKSDLSSQDVAAIRHGQEAPFVIRYASTLLVSALVLVLIVIGVVVVYRRRK</sequence>
<name>A0ABV5HIF0_9VIBR</name>